<gene>
    <name evidence="2" type="ORF">BDD16_001023</name>
</gene>
<organism evidence="2 3">
    <name type="scientific">Sphaerotilus montanus</name>
    <dbReference type="NCBI Taxonomy" id="522889"/>
    <lineage>
        <taxon>Bacteria</taxon>
        <taxon>Pseudomonadati</taxon>
        <taxon>Pseudomonadota</taxon>
        <taxon>Betaproteobacteria</taxon>
        <taxon>Burkholderiales</taxon>
        <taxon>Sphaerotilaceae</taxon>
        <taxon>Sphaerotilus</taxon>
    </lineage>
</organism>
<sequence>MNLWSYPLAMLRRLRTHWTLWRAGPQVHAGQDLHLGARCRLWAPQRLVFGQAVYVGKDVHIECNAEIGDFALIADRVALVGRQDHDFRVCGVPMRFTPQISPTMVAMPASVDPDTNVVRIGSDVWLGFGCLVLTGVRIGRGAIVAAGAVVAADVAPYDIVAGNPARQIGRRFESESVIAEHERRIRLGDFRLSERGDAHWTVRPGA</sequence>
<dbReference type="EMBL" id="JACCFH010000001">
    <property type="protein sequence ID" value="NYG32037.1"/>
    <property type="molecule type" value="Genomic_DNA"/>
</dbReference>
<dbReference type="RefSeq" id="WP_179632970.1">
    <property type="nucleotide sequence ID" value="NZ_CAXYYM010000087.1"/>
</dbReference>
<dbReference type="Gene3D" id="2.160.10.10">
    <property type="entry name" value="Hexapeptide repeat proteins"/>
    <property type="match status" value="1"/>
</dbReference>
<dbReference type="Pfam" id="PF00132">
    <property type="entry name" value="Hexapep"/>
    <property type="match status" value="1"/>
</dbReference>
<dbReference type="GO" id="GO:0016740">
    <property type="term" value="F:transferase activity"/>
    <property type="evidence" value="ECO:0007669"/>
    <property type="project" value="UniProtKB-KW"/>
</dbReference>
<dbReference type="InterPro" id="IPR011004">
    <property type="entry name" value="Trimer_LpxA-like_sf"/>
</dbReference>
<dbReference type="Proteomes" id="UP000518288">
    <property type="component" value="Unassembled WGS sequence"/>
</dbReference>
<dbReference type="PANTHER" id="PTHR43300:SF11">
    <property type="entry name" value="ACETYLTRANSFERASE RV3034C-RELATED"/>
    <property type="match status" value="1"/>
</dbReference>
<dbReference type="SUPFAM" id="SSF51161">
    <property type="entry name" value="Trimeric LpxA-like enzymes"/>
    <property type="match status" value="1"/>
</dbReference>
<keyword evidence="3" id="KW-1185">Reference proteome</keyword>
<dbReference type="InterPro" id="IPR050179">
    <property type="entry name" value="Trans_hexapeptide_repeat"/>
</dbReference>
<evidence type="ECO:0000256" key="1">
    <source>
        <dbReference type="ARBA" id="ARBA00007274"/>
    </source>
</evidence>
<comment type="caution">
    <text evidence="2">The sequence shown here is derived from an EMBL/GenBank/DDBJ whole genome shotgun (WGS) entry which is preliminary data.</text>
</comment>
<evidence type="ECO:0000313" key="2">
    <source>
        <dbReference type="EMBL" id="NYG32037.1"/>
    </source>
</evidence>
<name>A0A7Y9U5W0_9BURK</name>
<comment type="similarity">
    <text evidence="1">Belongs to the transferase hexapeptide repeat family.</text>
</comment>
<keyword evidence="2" id="KW-0808">Transferase</keyword>
<proteinExistence type="inferred from homology"/>
<dbReference type="AlphaFoldDB" id="A0A7Y9U5W0"/>
<evidence type="ECO:0000313" key="3">
    <source>
        <dbReference type="Proteomes" id="UP000518288"/>
    </source>
</evidence>
<reference evidence="2 3" key="1">
    <citation type="submission" date="2020-07" db="EMBL/GenBank/DDBJ databases">
        <title>Genomic Encyclopedia of Archaeal and Bacterial Type Strains, Phase II (KMG-II): from individual species to whole genera.</title>
        <authorList>
            <person name="Goeker M."/>
        </authorList>
    </citation>
    <scope>NUCLEOTIDE SEQUENCE [LARGE SCALE GENOMIC DNA]</scope>
    <source>
        <strain evidence="2 3">DSM 21226</strain>
    </source>
</reference>
<dbReference type="PANTHER" id="PTHR43300">
    <property type="entry name" value="ACETYLTRANSFERASE"/>
    <property type="match status" value="1"/>
</dbReference>
<accession>A0A7Y9U5W0</accession>
<dbReference type="InterPro" id="IPR001451">
    <property type="entry name" value="Hexapep"/>
</dbReference>
<protein>
    <submittedName>
        <fullName evidence="2">Acetyltransferase-like isoleucine patch superfamily enzyme</fullName>
    </submittedName>
</protein>